<keyword evidence="9" id="KW-0472">Membrane</keyword>
<keyword evidence="8" id="KW-0811">Translocation</keyword>
<dbReference type="Proteomes" id="UP000320791">
    <property type="component" value="Unassembled WGS sequence"/>
</dbReference>
<comment type="caution">
    <text evidence="10">The sequence shown here is derived from an EMBL/GenBank/DDBJ whole genome shotgun (WGS) entry which is preliminary data.</text>
</comment>
<keyword evidence="6" id="KW-0653">Protein transport</keyword>
<evidence type="ECO:0000256" key="5">
    <source>
        <dbReference type="ARBA" id="ARBA00022692"/>
    </source>
</evidence>
<evidence type="ECO:0000256" key="8">
    <source>
        <dbReference type="ARBA" id="ARBA00023010"/>
    </source>
</evidence>
<keyword evidence="7" id="KW-1133">Transmembrane helix</keyword>
<evidence type="ECO:0000256" key="4">
    <source>
        <dbReference type="ARBA" id="ARBA00022475"/>
    </source>
</evidence>
<evidence type="ECO:0000256" key="3">
    <source>
        <dbReference type="ARBA" id="ARBA00022448"/>
    </source>
</evidence>
<reference evidence="10 11" key="1">
    <citation type="submission" date="2019-08" db="EMBL/GenBank/DDBJ databases">
        <authorList>
            <person name="Lei W."/>
        </authorList>
    </citation>
    <scope>NUCLEOTIDE SEQUENCE [LARGE SCALE GENOMIC DNA]</scope>
    <source>
        <strain evidence="10 11">CCUG 58627</strain>
    </source>
</reference>
<dbReference type="PANTHER" id="PTHR33909">
    <property type="entry name" value="SEC TRANSLOCON ACCESSORY COMPLEX SUBUNIT YAJC"/>
    <property type="match status" value="1"/>
</dbReference>
<keyword evidence="5" id="KW-0812">Transmembrane</keyword>
<keyword evidence="11" id="KW-1185">Reference proteome</keyword>
<protein>
    <submittedName>
        <fullName evidence="10">Preprotein translocase subunit YajC</fullName>
    </submittedName>
</protein>
<dbReference type="GO" id="GO:0015031">
    <property type="term" value="P:protein transport"/>
    <property type="evidence" value="ECO:0007669"/>
    <property type="project" value="UniProtKB-KW"/>
</dbReference>
<dbReference type="RefSeq" id="WP_146324548.1">
    <property type="nucleotide sequence ID" value="NZ_BAABLR010000020.1"/>
</dbReference>
<accession>A0A5C5UFG4</accession>
<evidence type="ECO:0000313" key="11">
    <source>
        <dbReference type="Proteomes" id="UP000320791"/>
    </source>
</evidence>
<sequence length="97" mass="10882">MPEILLLGVVLIIFLVPSLLQLRRQQRVITQRRALQASLQIDEQVVVASGLHGRVVAVREHEVDLEIAPGTVTTWDIEAVVRRVEPQVERGEQAAEE</sequence>
<dbReference type="Pfam" id="PF02699">
    <property type="entry name" value="YajC"/>
    <property type="match status" value="1"/>
</dbReference>
<gene>
    <name evidence="10" type="primary">yajC</name>
    <name evidence="10" type="ORF">FRX94_07670</name>
</gene>
<evidence type="ECO:0000256" key="2">
    <source>
        <dbReference type="ARBA" id="ARBA00006742"/>
    </source>
</evidence>
<proteinExistence type="inferred from homology"/>
<dbReference type="GO" id="GO:0005886">
    <property type="term" value="C:plasma membrane"/>
    <property type="evidence" value="ECO:0007669"/>
    <property type="project" value="UniProtKB-SubCell"/>
</dbReference>
<evidence type="ECO:0000256" key="6">
    <source>
        <dbReference type="ARBA" id="ARBA00022927"/>
    </source>
</evidence>
<evidence type="ECO:0000313" key="10">
    <source>
        <dbReference type="EMBL" id="TWT24557.1"/>
    </source>
</evidence>
<comment type="subcellular location">
    <subcellularLocation>
        <location evidence="1">Cell membrane</location>
        <topology evidence="1">Single-pass membrane protein</topology>
    </subcellularLocation>
</comment>
<evidence type="ECO:0000256" key="9">
    <source>
        <dbReference type="ARBA" id="ARBA00023136"/>
    </source>
</evidence>
<dbReference type="EMBL" id="VOHM01000015">
    <property type="protein sequence ID" value="TWT24557.1"/>
    <property type="molecule type" value="Genomic_DNA"/>
</dbReference>
<dbReference type="OrthoDB" id="2200301at2"/>
<evidence type="ECO:0000256" key="1">
    <source>
        <dbReference type="ARBA" id="ARBA00004162"/>
    </source>
</evidence>
<dbReference type="InterPro" id="IPR003849">
    <property type="entry name" value="Preprotein_translocase_YajC"/>
</dbReference>
<keyword evidence="4" id="KW-1003">Cell membrane</keyword>
<dbReference type="SMART" id="SM01323">
    <property type="entry name" value="YajC"/>
    <property type="match status" value="1"/>
</dbReference>
<dbReference type="NCBIfam" id="TIGR00739">
    <property type="entry name" value="yajC"/>
    <property type="match status" value="1"/>
</dbReference>
<keyword evidence="3" id="KW-0813">Transport</keyword>
<comment type="similarity">
    <text evidence="2">Belongs to the YajC family.</text>
</comment>
<organism evidence="10 11">
    <name type="scientific">Corynebacterium canis</name>
    <dbReference type="NCBI Taxonomy" id="679663"/>
    <lineage>
        <taxon>Bacteria</taxon>
        <taxon>Bacillati</taxon>
        <taxon>Actinomycetota</taxon>
        <taxon>Actinomycetes</taxon>
        <taxon>Mycobacteriales</taxon>
        <taxon>Corynebacteriaceae</taxon>
        <taxon>Corynebacterium</taxon>
    </lineage>
</organism>
<evidence type="ECO:0000256" key="7">
    <source>
        <dbReference type="ARBA" id="ARBA00022989"/>
    </source>
</evidence>
<name>A0A5C5UFG4_9CORY</name>
<dbReference type="PANTHER" id="PTHR33909:SF1">
    <property type="entry name" value="SEC TRANSLOCON ACCESSORY COMPLEX SUBUNIT YAJC"/>
    <property type="match status" value="1"/>
</dbReference>
<dbReference type="AlphaFoldDB" id="A0A5C5UFG4"/>